<accession>A0A9W6CB58</accession>
<dbReference type="PANTHER" id="PTHR11076">
    <property type="entry name" value="DNA REPAIR POLYMERASE UMUC / TRANSFERASE FAMILY MEMBER"/>
    <property type="match status" value="1"/>
</dbReference>
<dbReference type="Pfam" id="PF11799">
    <property type="entry name" value="IMS_C"/>
    <property type="match status" value="1"/>
</dbReference>
<dbReference type="InterPro" id="IPR043128">
    <property type="entry name" value="Rev_trsase/Diguanyl_cyclase"/>
</dbReference>
<evidence type="ECO:0000259" key="6">
    <source>
        <dbReference type="PROSITE" id="PS50173"/>
    </source>
</evidence>
<keyword evidence="8" id="KW-1185">Reference proteome</keyword>
<keyword evidence="5" id="KW-0239">DNA-directed DNA polymerase</keyword>
<organism evidence="7 8">
    <name type="scientific">Sellimonas catena</name>
    <dbReference type="NCBI Taxonomy" id="2994035"/>
    <lineage>
        <taxon>Bacteria</taxon>
        <taxon>Bacillati</taxon>
        <taxon>Bacillota</taxon>
        <taxon>Clostridia</taxon>
        <taxon>Lachnospirales</taxon>
        <taxon>Lachnospiraceae</taxon>
        <taxon>Sellimonas</taxon>
    </lineage>
</organism>
<dbReference type="Proteomes" id="UP001145145">
    <property type="component" value="Unassembled WGS sequence"/>
</dbReference>
<dbReference type="PROSITE" id="PS50173">
    <property type="entry name" value="UMUC"/>
    <property type="match status" value="1"/>
</dbReference>
<evidence type="ECO:0000313" key="7">
    <source>
        <dbReference type="EMBL" id="GLG05970.1"/>
    </source>
</evidence>
<dbReference type="GO" id="GO:0003684">
    <property type="term" value="F:damaged DNA binding"/>
    <property type="evidence" value="ECO:0007669"/>
    <property type="project" value="InterPro"/>
</dbReference>
<dbReference type="Pfam" id="PF00817">
    <property type="entry name" value="IMS"/>
    <property type="match status" value="1"/>
</dbReference>
<dbReference type="SUPFAM" id="SSF56672">
    <property type="entry name" value="DNA/RNA polymerases"/>
    <property type="match status" value="1"/>
</dbReference>
<dbReference type="GO" id="GO:0003887">
    <property type="term" value="F:DNA-directed DNA polymerase activity"/>
    <property type="evidence" value="ECO:0007669"/>
    <property type="project" value="UniProtKB-KW"/>
</dbReference>
<dbReference type="AlphaFoldDB" id="A0A9W6CB58"/>
<dbReference type="GO" id="GO:0009432">
    <property type="term" value="P:SOS response"/>
    <property type="evidence" value="ECO:0007669"/>
    <property type="project" value="TreeGrafter"/>
</dbReference>
<dbReference type="GO" id="GO:0006281">
    <property type="term" value="P:DNA repair"/>
    <property type="evidence" value="ECO:0007669"/>
    <property type="project" value="InterPro"/>
</dbReference>
<evidence type="ECO:0000256" key="2">
    <source>
        <dbReference type="ARBA" id="ARBA00022457"/>
    </source>
</evidence>
<evidence type="ECO:0000256" key="1">
    <source>
        <dbReference type="ARBA" id="ARBA00010945"/>
    </source>
</evidence>
<feature type="domain" description="UmuC" evidence="6">
    <location>
        <begin position="4"/>
        <end position="242"/>
    </location>
</feature>
<dbReference type="InterPro" id="IPR050116">
    <property type="entry name" value="DNA_polymerase-Y"/>
</dbReference>
<comment type="similarity">
    <text evidence="1">Belongs to the DNA polymerase type-Y family.</text>
</comment>
<dbReference type="GO" id="GO:0008168">
    <property type="term" value="F:methyltransferase activity"/>
    <property type="evidence" value="ECO:0007669"/>
    <property type="project" value="UniProtKB-KW"/>
</dbReference>
<name>A0A9W6CB58_9FIRM</name>
<dbReference type="GO" id="GO:0005829">
    <property type="term" value="C:cytosol"/>
    <property type="evidence" value="ECO:0007669"/>
    <property type="project" value="TreeGrafter"/>
</dbReference>
<evidence type="ECO:0000256" key="3">
    <source>
        <dbReference type="ARBA" id="ARBA00022695"/>
    </source>
</evidence>
<evidence type="ECO:0000313" key="8">
    <source>
        <dbReference type="Proteomes" id="UP001145145"/>
    </source>
</evidence>
<dbReference type="InterPro" id="IPR043502">
    <property type="entry name" value="DNA/RNA_pol_sf"/>
</dbReference>
<dbReference type="Gene3D" id="1.10.150.20">
    <property type="entry name" value="5' to 3' exonuclease, C-terminal subdomain"/>
    <property type="match status" value="1"/>
</dbReference>
<dbReference type="Gene3D" id="3.30.70.270">
    <property type="match status" value="1"/>
</dbReference>
<sequence>MKTYLAIDLKSYYASAECAARHLDPLTTNLVVADESRTEKTICLAVSPSLKAYGIPGRARLFEVIQKVKEVNTRRLQAAIQSHTALNQNGRPSLGEPSFDANALKQDPTLTVSYLVAPPRMAYYMELSAKIYSIYLKYIAPEDIHVYSIDEVFMDVTSYLEHYQMSAHDLAKAMIREVLYATGITATAGLGTNLYLCKLAMDIVAKRTPPDPDGVRIAELDEASFRYLLWDHQPLTDFWQTGAGTVRRLEKHGIHTMGELARASLTEEDMLYKEFGIDAEILIDHAWGIEPCTMQDIKSYRPSDNSTSEGQVLSCPYDHQKARIVVQEMTESLSYRLLEQNLTTDSLTLGIGYDRENCDSGSYHGEVHIDHYGRKVPKGAHGTIRLDPPSNLAGSLIQAASELFEQITDPRLLVRRITITANRVVKDDGIYQLNLFTDTKKLEKEKKLQESMLDIRKRFGKNAVLKGTSFLDGATMRERNGQIGGHKA</sequence>
<keyword evidence="7" id="KW-0489">Methyltransferase</keyword>
<keyword evidence="5" id="KW-0808">Transferase</keyword>
<dbReference type="GO" id="GO:0042276">
    <property type="term" value="P:error-prone translesion synthesis"/>
    <property type="evidence" value="ECO:0007669"/>
    <property type="project" value="TreeGrafter"/>
</dbReference>
<evidence type="ECO:0000256" key="5">
    <source>
        <dbReference type="ARBA" id="ARBA00022932"/>
    </source>
</evidence>
<dbReference type="GO" id="GO:0032259">
    <property type="term" value="P:methylation"/>
    <property type="evidence" value="ECO:0007669"/>
    <property type="project" value="UniProtKB-KW"/>
</dbReference>
<dbReference type="EMBL" id="BSBO01000042">
    <property type="protein sequence ID" value="GLG05970.1"/>
    <property type="molecule type" value="Genomic_DNA"/>
</dbReference>
<dbReference type="InterPro" id="IPR001126">
    <property type="entry name" value="UmuC"/>
</dbReference>
<evidence type="ECO:0000256" key="4">
    <source>
        <dbReference type="ARBA" id="ARBA00022763"/>
    </source>
</evidence>
<reference evidence="7 8" key="1">
    <citation type="journal article" date="2023" name="Int. J. Syst. Evol. Microbiol.">
        <title>Sellimonas catena sp. nov., isolated from human faeces.</title>
        <authorList>
            <person name="Hisatomi A."/>
            <person name="Ohkuma M."/>
            <person name="Sakamoto M."/>
        </authorList>
    </citation>
    <scope>NUCLEOTIDE SEQUENCE [LARGE SCALE GENOMIC DNA]</scope>
    <source>
        <strain evidence="7 8">12EGH17</strain>
    </source>
</reference>
<protein>
    <submittedName>
        <fullName evidence="7">DNA methylase</fullName>
    </submittedName>
</protein>
<proteinExistence type="inferred from homology"/>
<gene>
    <name evidence="7" type="ORF">Selli1_31440</name>
</gene>
<keyword evidence="2" id="KW-0515">Mutator protein</keyword>
<dbReference type="InterPro" id="IPR017961">
    <property type="entry name" value="DNA_pol_Y-fam_little_finger"/>
</dbReference>
<keyword evidence="3" id="KW-0548">Nucleotidyltransferase</keyword>
<comment type="caution">
    <text evidence="7">The sequence shown here is derived from an EMBL/GenBank/DDBJ whole genome shotgun (WGS) entry which is preliminary data.</text>
</comment>
<keyword evidence="4" id="KW-0227">DNA damage</keyword>
<dbReference type="RefSeq" id="WP_204864476.1">
    <property type="nucleotide sequence ID" value="NZ_BSBO01000042.1"/>
</dbReference>
<dbReference type="PANTHER" id="PTHR11076:SF35">
    <property type="entry name" value="DNA REPAIR PROTEIN HOMOLOG YOBH"/>
    <property type="match status" value="1"/>
</dbReference>